<evidence type="ECO:0000259" key="1">
    <source>
        <dbReference type="Pfam" id="PF13470"/>
    </source>
</evidence>
<gene>
    <name evidence="2" type="ORF">HELGO_WM26143</name>
</gene>
<dbReference type="CDD" id="cd09854">
    <property type="entry name" value="PIN_VapC-like"/>
    <property type="match status" value="1"/>
</dbReference>
<reference evidence="2" key="1">
    <citation type="submission" date="2020-01" db="EMBL/GenBank/DDBJ databases">
        <authorList>
            <person name="Meier V. D."/>
            <person name="Meier V D."/>
        </authorList>
    </citation>
    <scope>NUCLEOTIDE SEQUENCE</scope>
    <source>
        <strain evidence="2">HLG_WM_MAG_02</strain>
    </source>
</reference>
<dbReference type="Pfam" id="PF13470">
    <property type="entry name" value="PIN_3"/>
    <property type="match status" value="1"/>
</dbReference>
<dbReference type="SUPFAM" id="SSF88723">
    <property type="entry name" value="PIN domain-like"/>
    <property type="match status" value="1"/>
</dbReference>
<proteinExistence type="predicted"/>
<feature type="domain" description="PIN" evidence="1">
    <location>
        <begin position="7"/>
        <end position="124"/>
    </location>
</feature>
<accession>A0A6S6UFA8</accession>
<name>A0A6S6UFA8_9BACT</name>
<sequence length="146" mass="17098">MHNCIYFDTNVIVDLFDIKRPFHEDSVAVFKKIFENEEMNVFINTDTLTNLFYILRLHMKFSFDDAIEKLEFVKNAFTVISTEINEIDATLEICKEYIFNDYEDAMQYVCALKEDCTLIITNNAKDFKNASVEIVTSRELAVGNKY</sequence>
<evidence type="ECO:0000313" key="2">
    <source>
        <dbReference type="EMBL" id="CAA6826908.1"/>
    </source>
</evidence>
<protein>
    <submittedName>
        <fullName evidence="2">Ribonuclease</fullName>
    </submittedName>
</protein>
<organism evidence="2">
    <name type="scientific">uncultured Sulfurovum sp</name>
    <dbReference type="NCBI Taxonomy" id="269237"/>
    <lineage>
        <taxon>Bacteria</taxon>
        <taxon>Pseudomonadati</taxon>
        <taxon>Campylobacterota</taxon>
        <taxon>Epsilonproteobacteria</taxon>
        <taxon>Campylobacterales</taxon>
        <taxon>Sulfurovaceae</taxon>
        <taxon>Sulfurovum</taxon>
        <taxon>environmental samples</taxon>
    </lineage>
</organism>
<dbReference type="Gene3D" id="3.40.50.1010">
    <property type="entry name" value="5'-nuclease"/>
    <property type="match status" value="1"/>
</dbReference>
<dbReference type="InterPro" id="IPR002716">
    <property type="entry name" value="PIN_dom"/>
</dbReference>
<dbReference type="AlphaFoldDB" id="A0A6S6UFA8"/>
<dbReference type="EMBL" id="CACVAZ010000215">
    <property type="protein sequence ID" value="CAA6826908.1"/>
    <property type="molecule type" value="Genomic_DNA"/>
</dbReference>
<dbReference type="InterPro" id="IPR029060">
    <property type="entry name" value="PIN-like_dom_sf"/>
</dbReference>